<proteinExistence type="predicted"/>
<evidence type="ECO:0000256" key="1">
    <source>
        <dbReference type="PROSITE-ProRule" id="PRU00473"/>
    </source>
</evidence>
<dbReference type="Proteomes" id="UP001596116">
    <property type="component" value="Unassembled WGS sequence"/>
</dbReference>
<gene>
    <name evidence="4" type="ORF">ACFMB1_13505</name>
</gene>
<dbReference type="PANTHER" id="PTHR30329:SF21">
    <property type="entry name" value="LIPOPROTEIN YIAD-RELATED"/>
    <property type="match status" value="1"/>
</dbReference>
<dbReference type="RefSeq" id="WP_379882190.1">
    <property type="nucleotide sequence ID" value="NZ_JBHPON010000002.1"/>
</dbReference>
<dbReference type="SUPFAM" id="SSF103088">
    <property type="entry name" value="OmpA-like"/>
    <property type="match status" value="1"/>
</dbReference>
<feature type="compositionally biased region" description="Basic and acidic residues" evidence="2">
    <location>
        <begin position="390"/>
        <end position="399"/>
    </location>
</feature>
<dbReference type="InterPro" id="IPR036737">
    <property type="entry name" value="OmpA-like_sf"/>
</dbReference>
<dbReference type="CDD" id="cd07185">
    <property type="entry name" value="OmpA_C-like"/>
    <property type="match status" value="1"/>
</dbReference>
<comment type="caution">
    <text evidence="4">The sequence shown here is derived from an EMBL/GenBank/DDBJ whole genome shotgun (WGS) entry which is preliminary data.</text>
</comment>
<dbReference type="InterPro" id="IPR050330">
    <property type="entry name" value="Bact_OuterMem_StrucFunc"/>
</dbReference>
<organism evidence="4 5">
    <name type="scientific">Hyphococcus aureus</name>
    <dbReference type="NCBI Taxonomy" id="2666033"/>
    <lineage>
        <taxon>Bacteria</taxon>
        <taxon>Pseudomonadati</taxon>
        <taxon>Pseudomonadota</taxon>
        <taxon>Alphaproteobacteria</taxon>
        <taxon>Parvularculales</taxon>
        <taxon>Parvularculaceae</taxon>
        <taxon>Hyphococcus</taxon>
    </lineage>
</organism>
<evidence type="ECO:0000259" key="3">
    <source>
        <dbReference type="PROSITE" id="PS51123"/>
    </source>
</evidence>
<name>A0ABW1KWT9_9PROT</name>
<dbReference type="Gene3D" id="3.40.1520.20">
    <property type="match status" value="1"/>
</dbReference>
<evidence type="ECO:0000313" key="5">
    <source>
        <dbReference type="Proteomes" id="UP001596116"/>
    </source>
</evidence>
<feature type="domain" description="OmpA-like" evidence="3">
    <location>
        <begin position="289"/>
        <end position="407"/>
    </location>
</feature>
<feature type="region of interest" description="Disordered" evidence="2">
    <location>
        <begin position="374"/>
        <end position="399"/>
    </location>
</feature>
<reference evidence="4 5" key="1">
    <citation type="submission" date="2024-09" db="EMBL/GenBank/DDBJ databases">
        <authorList>
            <person name="Zhang Z.-H."/>
        </authorList>
    </citation>
    <scope>NUCLEOTIDE SEQUENCE [LARGE SCALE GENOMIC DNA]</scope>
    <source>
        <strain evidence="4 5">HHTR114</strain>
    </source>
</reference>
<dbReference type="PANTHER" id="PTHR30329">
    <property type="entry name" value="STATOR ELEMENT OF FLAGELLAR MOTOR COMPLEX"/>
    <property type="match status" value="1"/>
</dbReference>
<protein>
    <submittedName>
        <fullName evidence="4">OmpA family protein</fullName>
    </submittedName>
</protein>
<dbReference type="EMBL" id="JBHPON010000002">
    <property type="protein sequence ID" value="MFC6036568.1"/>
    <property type="molecule type" value="Genomic_DNA"/>
</dbReference>
<keyword evidence="1" id="KW-0472">Membrane</keyword>
<accession>A0ABW1KWT9</accession>
<sequence length="407" mass="42485">MNAILKFFIGLLAVAAIGVAATTMKTVPGSSRSASVALQEKAEQVLIANDRVRASVIMDGQKAIINGAAPDAAARQALIDRVAASAGPGGLVAGGVTAVDATRLLVSAPAPRAEPFIFIAEREGGVLSLSGHVPDQETRDSIYRLAPDLFPETEISGVLEIADGAPVSAQSWLNAAASSLRALSHLRKGVAEANDEDFSISGEAEDETRAAAARTLLTDLPEGLNGTADIVIRKPPASIEEIISLAEEETLSDEAPTPDAPPPATEIAPVQPETIEAEQTAAPENDCARRLQSAIDARRIGFTSARADIDNPSRDQLRTVAGIFSDCPASVRLAITGHTDSSGNAARNRQLSGYRADAVRAFLVSVGAPADRITARGAGSSEPIASNRTPEGRERNRRIDIEVITEE</sequence>
<dbReference type="Gene3D" id="3.30.1330.60">
    <property type="entry name" value="OmpA-like domain"/>
    <property type="match status" value="1"/>
</dbReference>
<evidence type="ECO:0000313" key="4">
    <source>
        <dbReference type="EMBL" id="MFC6036568.1"/>
    </source>
</evidence>
<dbReference type="PRINTS" id="PR01023">
    <property type="entry name" value="NAFLGMOTY"/>
</dbReference>
<dbReference type="PROSITE" id="PS51123">
    <property type="entry name" value="OMPA_2"/>
    <property type="match status" value="1"/>
</dbReference>
<dbReference type="InterPro" id="IPR006665">
    <property type="entry name" value="OmpA-like"/>
</dbReference>
<keyword evidence="5" id="KW-1185">Reference proteome</keyword>
<evidence type="ECO:0000256" key="2">
    <source>
        <dbReference type="SAM" id="MobiDB-lite"/>
    </source>
</evidence>
<dbReference type="Pfam" id="PF00691">
    <property type="entry name" value="OmpA"/>
    <property type="match status" value="1"/>
</dbReference>